<keyword evidence="8" id="KW-0460">Magnesium</keyword>
<keyword evidence="12" id="KW-0443">Lipid metabolism</keyword>
<comment type="pathway">
    <text evidence="3">Protein modification; protein glycosylation.</text>
</comment>
<sequence>IILYGDIIRQDFMDTYNNLTLKAIMAFWWVTEFCSNSRFLTETDTDVFINTANLIKFLLKLNSSEIFLLVILSLITLPTEALTKKHTSCMMNSGCTLCIAYILDGKLALRIYELMSHIKPIKFEDVYVGFGLNLLTVNISIPEDNQQFFLNKINFDTCKYRHFIAVHGITSSEIISYGLNLLEYMKCHQRIMLMPRSWLWRCFPDSCLDCFYWFYKYIIPCHSQVFVLHPS</sequence>
<evidence type="ECO:0000256" key="16">
    <source>
        <dbReference type="ARBA" id="ARBA00049395"/>
    </source>
</evidence>
<evidence type="ECO:0000256" key="12">
    <source>
        <dbReference type="ARBA" id="ARBA00023098"/>
    </source>
</evidence>
<dbReference type="GO" id="GO:0006629">
    <property type="term" value="P:lipid metabolic process"/>
    <property type="evidence" value="ECO:0007669"/>
    <property type="project" value="UniProtKB-KW"/>
</dbReference>
<dbReference type="Gene3D" id="3.90.550.50">
    <property type="match status" value="1"/>
</dbReference>
<evidence type="ECO:0000256" key="5">
    <source>
        <dbReference type="ARBA" id="ARBA00022676"/>
    </source>
</evidence>
<evidence type="ECO:0000256" key="3">
    <source>
        <dbReference type="ARBA" id="ARBA00004922"/>
    </source>
</evidence>
<keyword evidence="7" id="KW-0812">Transmembrane</keyword>
<keyword evidence="5 17" id="KW-0328">Glycosyltransferase</keyword>
<evidence type="ECO:0000256" key="9">
    <source>
        <dbReference type="ARBA" id="ARBA00022968"/>
    </source>
</evidence>
<dbReference type="GO" id="GO:0006493">
    <property type="term" value="P:protein O-linked glycosylation"/>
    <property type="evidence" value="ECO:0007669"/>
    <property type="project" value="TreeGrafter"/>
</dbReference>
<dbReference type="GO" id="GO:0000139">
    <property type="term" value="C:Golgi membrane"/>
    <property type="evidence" value="ECO:0007669"/>
    <property type="project" value="UniProtKB-SubCell"/>
</dbReference>
<evidence type="ECO:0000256" key="7">
    <source>
        <dbReference type="ARBA" id="ARBA00022692"/>
    </source>
</evidence>
<evidence type="ECO:0000256" key="17">
    <source>
        <dbReference type="RuleBase" id="RU363063"/>
    </source>
</evidence>
<protein>
    <recommendedName>
        <fullName evidence="17">Hexosyltransferase</fullName>
        <ecNumber evidence="17">2.4.1.-</ecNumber>
    </recommendedName>
</protein>
<dbReference type="EC" id="2.4.1.-" evidence="17"/>
<evidence type="ECO:0000313" key="18">
    <source>
        <dbReference type="Ensembl" id="ENSACOP00000010889.1"/>
    </source>
</evidence>
<evidence type="ECO:0000256" key="15">
    <source>
        <dbReference type="ARBA" id="ARBA00045577"/>
    </source>
</evidence>
<evidence type="ECO:0000256" key="2">
    <source>
        <dbReference type="ARBA" id="ARBA00004323"/>
    </source>
</evidence>
<keyword evidence="11 17" id="KW-0333">Golgi apparatus</keyword>
<comment type="similarity">
    <text evidence="4 17">Belongs to the glycosyltransferase 31 family.</text>
</comment>
<reference evidence="18" key="1">
    <citation type="submission" date="2025-08" db="UniProtKB">
        <authorList>
            <consortium name="Ensembl"/>
        </authorList>
    </citation>
    <scope>IDENTIFICATION</scope>
</reference>
<evidence type="ECO:0000256" key="6">
    <source>
        <dbReference type="ARBA" id="ARBA00022679"/>
    </source>
</evidence>
<organism evidence="18 19">
    <name type="scientific">Amazona collaria</name>
    <name type="common">yellow-billed parrot</name>
    <dbReference type="NCBI Taxonomy" id="241587"/>
    <lineage>
        <taxon>Eukaryota</taxon>
        <taxon>Metazoa</taxon>
        <taxon>Chordata</taxon>
        <taxon>Craniata</taxon>
        <taxon>Vertebrata</taxon>
        <taxon>Euteleostomi</taxon>
        <taxon>Archelosauria</taxon>
        <taxon>Archosauria</taxon>
        <taxon>Dinosauria</taxon>
        <taxon>Saurischia</taxon>
        <taxon>Theropoda</taxon>
        <taxon>Coelurosauria</taxon>
        <taxon>Aves</taxon>
        <taxon>Neognathae</taxon>
        <taxon>Neoaves</taxon>
        <taxon>Telluraves</taxon>
        <taxon>Australaves</taxon>
        <taxon>Psittaciformes</taxon>
        <taxon>Psittacidae</taxon>
        <taxon>Amazona</taxon>
    </lineage>
</organism>
<dbReference type="Ensembl" id="ENSACOT00000011272.1">
    <property type="protein sequence ID" value="ENSACOP00000010889.1"/>
    <property type="gene ID" value="ENSACOG00000007571.1"/>
</dbReference>
<keyword evidence="14" id="KW-0325">Glycoprotein</keyword>
<accession>A0A8B9FJI8</accession>
<dbReference type="GO" id="GO:0047273">
    <property type="term" value="F:galactosylgalactosylglucosylceramide beta-D-acetylgalactosaminyltransferase activity"/>
    <property type="evidence" value="ECO:0007669"/>
    <property type="project" value="UniProtKB-EC"/>
</dbReference>
<evidence type="ECO:0000256" key="8">
    <source>
        <dbReference type="ARBA" id="ARBA00022842"/>
    </source>
</evidence>
<evidence type="ECO:0000256" key="4">
    <source>
        <dbReference type="ARBA" id="ARBA00008661"/>
    </source>
</evidence>
<dbReference type="Pfam" id="PF01762">
    <property type="entry name" value="Galactosyl_T"/>
    <property type="match status" value="1"/>
</dbReference>
<name>A0A8B9FJI8_9PSIT</name>
<evidence type="ECO:0000256" key="10">
    <source>
        <dbReference type="ARBA" id="ARBA00022989"/>
    </source>
</evidence>
<comment type="function">
    <text evidence="15">Transfers N-acetylgalactosamine onto globotriaosylceramide. Plays a critical role in preimplantation stage embryonic development.</text>
</comment>
<proteinExistence type="inferred from homology"/>
<dbReference type="InterPro" id="IPR002659">
    <property type="entry name" value="Glyco_trans_31"/>
</dbReference>
<dbReference type="PANTHER" id="PTHR11214">
    <property type="entry name" value="BETA-1,3-N-ACETYLGLUCOSAMINYLTRANSFERASE"/>
    <property type="match status" value="1"/>
</dbReference>
<comment type="catalytic activity">
    <reaction evidence="16">
        <text>a globoside Gb3Cer (d18:1(4E)) + UDP-N-acetyl-alpha-D-galactosamine = a globoside Gb4Cer (d18:1(4E)) + UDP + H(+)</text>
        <dbReference type="Rhea" id="RHEA:22252"/>
        <dbReference type="ChEBI" id="CHEBI:15378"/>
        <dbReference type="ChEBI" id="CHEBI:18259"/>
        <dbReference type="ChEBI" id="CHEBI:18313"/>
        <dbReference type="ChEBI" id="CHEBI:58223"/>
        <dbReference type="ChEBI" id="CHEBI:67138"/>
        <dbReference type="EC" id="2.4.1.79"/>
    </reaction>
    <physiologicalReaction direction="left-to-right" evidence="16">
        <dbReference type="Rhea" id="RHEA:22253"/>
    </physiologicalReaction>
</comment>
<keyword evidence="9" id="KW-0735">Signal-anchor</keyword>
<evidence type="ECO:0000256" key="1">
    <source>
        <dbReference type="ARBA" id="ARBA00001946"/>
    </source>
</evidence>
<dbReference type="AlphaFoldDB" id="A0A8B9FJI8"/>
<evidence type="ECO:0000256" key="11">
    <source>
        <dbReference type="ARBA" id="ARBA00023034"/>
    </source>
</evidence>
<evidence type="ECO:0000256" key="13">
    <source>
        <dbReference type="ARBA" id="ARBA00023136"/>
    </source>
</evidence>
<evidence type="ECO:0000256" key="14">
    <source>
        <dbReference type="ARBA" id="ARBA00023180"/>
    </source>
</evidence>
<keyword evidence="19" id="KW-1185">Reference proteome</keyword>
<keyword evidence="6" id="KW-0808">Transferase</keyword>
<comment type="subcellular location">
    <subcellularLocation>
        <location evidence="2 17">Golgi apparatus membrane</location>
        <topology evidence="2 17">Single-pass type II membrane protein</topology>
    </subcellularLocation>
</comment>
<dbReference type="PANTHER" id="PTHR11214:SF153">
    <property type="entry name" value="UDP-GALNAC:BETA-1,3-N-ACETYLGALACTOSAMINYLTRANSFERASE 1"/>
    <property type="match status" value="1"/>
</dbReference>
<keyword evidence="10" id="KW-1133">Transmembrane helix</keyword>
<evidence type="ECO:0000313" key="19">
    <source>
        <dbReference type="Proteomes" id="UP000694522"/>
    </source>
</evidence>
<keyword evidence="13" id="KW-0472">Membrane</keyword>
<dbReference type="Proteomes" id="UP000694522">
    <property type="component" value="Unplaced"/>
</dbReference>
<comment type="cofactor">
    <cofactor evidence="1">
        <name>Mg(2+)</name>
        <dbReference type="ChEBI" id="CHEBI:18420"/>
    </cofactor>
</comment>
<reference evidence="18" key="2">
    <citation type="submission" date="2025-09" db="UniProtKB">
        <authorList>
            <consortium name="Ensembl"/>
        </authorList>
    </citation>
    <scope>IDENTIFICATION</scope>
</reference>
<dbReference type="GO" id="GO:0008499">
    <property type="term" value="F:N-acetyl-beta-D-glucosaminide beta-(1,3)-galactosyltransferase activity"/>
    <property type="evidence" value="ECO:0007669"/>
    <property type="project" value="TreeGrafter"/>
</dbReference>